<keyword evidence="2" id="KW-1185">Reference proteome</keyword>
<sequence length="216" mass="23757">MLFVRCSLQRLVFGGRVLTDFVHSCAIGINTPWSVNVTPRSAKTLAMASKVKTRGSRAPASKCTMVRITTRQRMASSPWLKPRPARAALHCFPLIKVFPATHYVHLSDCALNAHYRGRNVKPSARARGQSEFGPNCSGGIGIMTASSVNTTPRSAKTCAIESRVSSRGVRRPSSKSTRVRIAILADLAKSSCWMPRPRRAILHMTPVNIQNPYCRL</sequence>
<dbReference type="KEGG" id="lvs:LOKVESSMR4R_03876"/>
<dbReference type="Proteomes" id="UP000195273">
    <property type="component" value="Chromosome"/>
</dbReference>
<dbReference type="EMBL" id="CP021431">
    <property type="protein sequence ID" value="ARU03141.1"/>
    <property type="molecule type" value="Genomic_DNA"/>
</dbReference>
<protein>
    <submittedName>
        <fullName evidence="1">Uncharacterized protein</fullName>
    </submittedName>
</protein>
<proteinExistence type="predicted"/>
<evidence type="ECO:0000313" key="1">
    <source>
        <dbReference type="EMBL" id="ARU03141.1"/>
    </source>
</evidence>
<organism evidence="1 2">
    <name type="scientific">Yoonia vestfoldensis</name>
    <dbReference type="NCBI Taxonomy" id="245188"/>
    <lineage>
        <taxon>Bacteria</taxon>
        <taxon>Pseudomonadati</taxon>
        <taxon>Pseudomonadota</taxon>
        <taxon>Alphaproteobacteria</taxon>
        <taxon>Rhodobacterales</taxon>
        <taxon>Paracoccaceae</taxon>
        <taxon>Yoonia</taxon>
    </lineage>
</organism>
<reference evidence="1 2" key="1">
    <citation type="submission" date="2017-05" db="EMBL/GenBank/DDBJ databases">
        <title>Genome Sequence of Loktanella vestfoldensis Strain SMR4r Isolated from a Culture of the Diatom Skeletonema marinoi.</title>
        <authorList>
            <person name="Topel M."/>
            <person name="Pinder M.I.M."/>
            <person name="Johansson O.N."/>
            <person name="Kourtchenko O."/>
            <person name="Godhe A."/>
            <person name="Clarke A.K."/>
        </authorList>
    </citation>
    <scope>NUCLEOTIDE SEQUENCE [LARGE SCALE GENOMIC DNA]</scope>
    <source>
        <strain evidence="1 2">SMR4r</strain>
    </source>
</reference>
<name>A0A1Y0EI89_9RHOB</name>
<dbReference type="AlphaFoldDB" id="A0A1Y0EI89"/>
<evidence type="ECO:0000313" key="2">
    <source>
        <dbReference type="Proteomes" id="UP000195273"/>
    </source>
</evidence>
<gene>
    <name evidence="1" type="ORF">LOKVESSMR4R_03876</name>
</gene>
<accession>A0A1Y0EI89</accession>